<protein>
    <recommendedName>
        <fullName evidence="2">Response regulatory domain-containing protein</fullName>
    </recommendedName>
</protein>
<dbReference type="SUPFAM" id="SSF52172">
    <property type="entry name" value="CheY-like"/>
    <property type="match status" value="1"/>
</dbReference>
<reference evidence="3" key="1">
    <citation type="submission" date="2018-06" db="EMBL/GenBank/DDBJ databases">
        <authorList>
            <person name="Zhirakovskaya E."/>
        </authorList>
    </citation>
    <scope>NUCLEOTIDE SEQUENCE</scope>
</reference>
<organism evidence="3">
    <name type="scientific">hydrothermal vent metagenome</name>
    <dbReference type="NCBI Taxonomy" id="652676"/>
    <lineage>
        <taxon>unclassified sequences</taxon>
        <taxon>metagenomes</taxon>
        <taxon>ecological metagenomes</taxon>
    </lineage>
</organism>
<dbReference type="PROSITE" id="PS50110">
    <property type="entry name" value="RESPONSE_REGULATORY"/>
    <property type="match status" value="1"/>
</dbReference>
<feature type="region of interest" description="Disordered" evidence="1">
    <location>
        <begin position="122"/>
        <end position="149"/>
    </location>
</feature>
<dbReference type="PANTHER" id="PTHR43228:SF1">
    <property type="entry name" value="TWO-COMPONENT RESPONSE REGULATOR ARR22"/>
    <property type="match status" value="1"/>
</dbReference>
<name>A0A3B0SG05_9ZZZZ</name>
<dbReference type="SMART" id="SM00448">
    <property type="entry name" value="REC"/>
    <property type="match status" value="1"/>
</dbReference>
<dbReference type="InterPro" id="IPR052048">
    <property type="entry name" value="ST_Response_Regulator"/>
</dbReference>
<dbReference type="Pfam" id="PF00072">
    <property type="entry name" value="Response_reg"/>
    <property type="match status" value="1"/>
</dbReference>
<gene>
    <name evidence="3" type="ORF">MNBD_ALPHA06-1982</name>
</gene>
<dbReference type="EMBL" id="UOEE01000199">
    <property type="protein sequence ID" value="VAV95213.1"/>
    <property type="molecule type" value="Genomic_DNA"/>
</dbReference>
<dbReference type="GO" id="GO:0000160">
    <property type="term" value="P:phosphorelay signal transduction system"/>
    <property type="evidence" value="ECO:0007669"/>
    <property type="project" value="InterPro"/>
</dbReference>
<evidence type="ECO:0000259" key="2">
    <source>
        <dbReference type="PROSITE" id="PS50110"/>
    </source>
</evidence>
<proteinExistence type="predicted"/>
<accession>A0A3B0SG05</accession>
<feature type="domain" description="Response regulatory" evidence="2">
    <location>
        <begin position="1"/>
        <end position="110"/>
    </location>
</feature>
<dbReference type="AlphaFoldDB" id="A0A3B0SG05"/>
<dbReference type="InterPro" id="IPR011006">
    <property type="entry name" value="CheY-like_superfamily"/>
</dbReference>
<evidence type="ECO:0000313" key="3">
    <source>
        <dbReference type="EMBL" id="VAV95213.1"/>
    </source>
</evidence>
<feature type="compositionally biased region" description="Basic and acidic residues" evidence="1">
    <location>
        <begin position="140"/>
        <end position="149"/>
    </location>
</feature>
<feature type="non-terminal residue" evidence="3">
    <location>
        <position position="149"/>
    </location>
</feature>
<dbReference type="InterPro" id="IPR001789">
    <property type="entry name" value="Sig_transdc_resp-reg_receiver"/>
</dbReference>
<sequence>MALILREVMRGFGLRDIREARDVATAFEIIKDNHVDIALVDHNLGDLDGCEFVQLIRTADDSPNPYIQIIMVTAHGDRKTVMSAIRAGANEFMVKPVTPLDLYEKLRACVERPRQFVRASGYFGPDRRRRQDPVFRGPWRRKDDPEGGI</sequence>
<dbReference type="Gene3D" id="3.40.50.2300">
    <property type="match status" value="1"/>
</dbReference>
<dbReference type="PANTHER" id="PTHR43228">
    <property type="entry name" value="TWO-COMPONENT RESPONSE REGULATOR"/>
    <property type="match status" value="1"/>
</dbReference>
<evidence type="ECO:0000256" key="1">
    <source>
        <dbReference type="SAM" id="MobiDB-lite"/>
    </source>
</evidence>